<dbReference type="PANTHER" id="PTHR44665">
    <property type="entry name" value="DNAJ HOMOLOG SUBFAMILY C MEMBER 14"/>
    <property type="match status" value="1"/>
</dbReference>
<sequence>MASHVSLVDDPEKHFLGNLLDEDPNISPPLLNRGSCSSPGAIPPVSVISGVGPISTNSLLRSYWPEPPPPYSPPIQVENHHHYPVTTAKIPPRGYAVNRLSETSPNQGNLLRTNESLIYEGEKAVENQKGSTKGQHPCSLDTPLSKPPLSFLISHLTKFIFGIDHLLSSYRDVAARNDQNTCNDSSVQQNKKLQVQLDLDSRSCTAKTRNVVVRGSSSSTRMNRDRKPKSEQGVDFQKITRKKVVAKKEKVLQVLASKTSKRSHAENVLVAKCDRGVGAGTVIDVARPKRTIDITEKKKQAGSTNTVEQSLQRRRTIHEPNEYGWIEKTVVITSIVSGWIEFVFRWILNILMGVCLQVYDVASIRVLTSSARHVSLRRFLRLREPEQLMWGLDENIVLPTTEEQALDHFLSLYCQDAYGVLGLKASCSEEDVRRHYKRLITLLNPEKNMLEGAEEAYIMVAKAYEALATPEARKMYNLSRIHPRKNDLHHEIGEMWDKVRLRIEEARSFMYCDCGRRHAKIALNVRQSEARYCRRCKTRHAARANDIWVETRLCGLLWVYFTCCDGIIYDITDWATCEINYLKHIRPNSHTVQYRLVAPTTSNSGKSATDATSRKKQNDKLHDLPHVSDECRGDWGM</sequence>
<organism evidence="5">
    <name type="scientific">Angiostrongylus costaricensis</name>
    <name type="common">Nematode worm</name>
    <dbReference type="NCBI Taxonomy" id="334426"/>
    <lineage>
        <taxon>Eukaryota</taxon>
        <taxon>Metazoa</taxon>
        <taxon>Ecdysozoa</taxon>
        <taxon>Nematoda</taxon>
        <taxon>Chromadorea</taxon>
        <taxon>Rhabditida</taxon>
        <taxon>Rhabditina</taxon>
        <taxon>Rhabditomorpha</taxon>
        <taxon>Strongyloidea</taxon>
        <taxon>Metastrongylidae</taxon>
        <taxon>Angiostrongylus</taxon>
    </lineage>
</organism>
<evidence type="ECO:0000313" key="4">
    <source>
        <dbReference type="Proteomes" id="UP000267027"/>
    </source>
</evidence>
<gene>
    <name evidence="3" type="ORF">ACOC_LOCUS3417</name>
</gene>
<dbReference type="OMA" id="CEPREED"/>
<dbReference type="EMBL" id="UYYA01001024">
    <property type="protein sequence ID" value="VDM55002.1"/>
    <property type="molecule type" value="Genomic_DNA"/>
</dbReference>
<protein>
    <submittedName>
        <fullName evidence="5">J domain-containing protein</fullName>
    </submittedName>
</protein>
<dbReference type="AlphaFoldDB" id="A0A0R3PGK2"/>
<dbReference type="SUPFAM" id="SSF46565">
    <property type="entry name" value="Chaperone J-domain"/>
    <property type="match status" value="1"/>
</dbReference>
<dbReference type="OrthoDB" id="1507364at2759"/>
<dbReference type="Proteomes" id="UP000267027">
    <property type="component" value="Unassembled WGS sequence"/>
</dbReference>
<evidence type="ECO:0000259" key="2">
    <source>
        <dbReference type="PROSITE" id="PS50076"/>
    </source>
</evidence>
<proteinExistence type="predicted"/>
<dbReference type="InterPro" id="IPR036869">
    <property type="entry name" value="J_dom_sf"/>
</dbReference>
<accession>A0A0R3PGK2</accession>
<dbReference type="CDD" id="cd06257">
    <property type="entry name" value="DnaJ"/>
    <property type="match status" value="1"/>
</dbReference>
<evidence type="ECO:0000313" key="5">
    <source>
        <dbReference type="WBParaSite" id="ACOC_0000341601-mRNA-1"/>
    </source>
</evidence>
<evidence type="ECO:0000256" key="1">
    <source>
        <dbReference type="SAM" id="MobiDB-lite"/>
    </source>
</evidence>
<dbReference type="PROSITE" id="PS50076">
    <property type="entry name" value="DNAJ_2"/>
    <property type="match status" value="1"/>
</dbReference>
<dbReference type="STRING" id="334426.A0A0R3PGK2"/>
<reference evidence="3 4" key="2">
    <citation type="submission" date="2018-11" db="EMBL/GenBank/DDBJ databases">
        <authorList>
            <consortium name="Pathogen Informatics"/>
        </authorList>
    </citation>
    <scope>NUCLEOTIDE SEQUENCE [LARGE SCALE GENOMIC DNA]</scope>
    <source>
        <strain evidence="3 4">Costa Rica</strain>
    </source>
</reference>
<evidence type="ECO:0000313" key="3">
    <source>
        <dbReference type="EMBL" id="VDM55002.1"/>
    </source>
</evidence>
<dbReference type="InterPro" id="IPR052317">
    <property type="entry name" value="Viral_replicn-host_int_reg"/>
</dbReference>
<dbReference type="SMART" id="SM00271">
    <property type="entry name" value="DnaJ"/>
    <property type="match status" value="1"/>
</dbReference>
<feature type="compositionally biased region" description="Basic and acidic residues" evidence="1">
    <location>
        <begin position="222"/>
        <end position="232"/>
    </location>
</feature>
<dbReference type="InterPro" id="IPR032843">
    <property type="entry name" value="Jiv"/>
</dbReference>
<reference evidence="5" key="1">
    <citation type="submission" date="2017-02" db="UniProtKB">
        <authorList>
            <consortium name="WormBaseParasite"/>
        </authorList>
    </citation>
    <scope>IDENTIFICATION</scope>
</reference>
<dbReference type="PANTHER" id="PTHR44665:SF1">
    <property type="entry name" value="DNAJ HOMOLOG SUBFAMILY C MEMBER 14"/>
    <property type="match status" value="1"/>
</dbReference>
<dbReference type="InterPro" id="IPR001623">
    <property type="entry name" value="DnaJ_domain"/>
</dbReference>
<dbReference type="WBParaSite" id="ACOC_0000341601-mRNA-1">
    <property type="protein sequence ID" value="ACOC_0000341601-mRNA-1"/>
    <property type="gene ID" value="ACOC_0000341601"/>
</dbReference>
<dbReference type="Gene3D" id="1.10.287.110">
    <property type="entry name" value="DnaJ domain"/>
    <property type="match status" value="1"/>
</dbReference>
<dbReference type="Pfam" id="PF14901">
    <property type="entry name" value="Jiv90"/>
    <property type="match status" value="1"/>
</dbReference>
<dbReference type="Pfam" id="PF00226">
    <property type="entry name" value="DnaJ"/>
    <property type="match status" value="1"/>
</dbReference>
<name>A0A0R3PGK2_ANGCS</name>
<keyword evidence="4" id="KW-1185">Reference proteome</keyword>
<dbReference type="PRINTS" id="PR00625">
    <property type="entry name" value="JDOMAIN"/>
</dbReference>
<feature type="region of interest" description="Disordered" evidence="1">
    <location>
        <begin position="213"/>
        <end position="234"/>
    </location>
</feature>
<feature type="domain" description="J" evidence="2">
    <location>
        <begin position="416"/>
        <end position="480"/>
    </location>
</feature>